<evidence type="ECO:0000256" key="1">
    <source>
        <dbReference type="SAM" id="MobiDB-lite"/>
    </source>
</evidence>
<reference evidence="2 3" key="1">
    <citation type="submission" date="2020-02" db="EMBL/GenBank/DDBJ databases">
        <title>Acidophilic actinobacteria isolated from forest soil.</title>
        <authorList>
            <person name="Golinska P."/>
        </authorList>
    </citation>
    <scope>NUCLEOTIDE SEQUENCE [LARGE SCALE GENOMIC DNA]</scope>
    <source>
        <strain evidence="2 3">NL8</strain>
    </source>
</reference>
<proteinExistence type="predicted"/>
<protein>
    <recommendedName>
        <fullName evidence="4">PLD phosphodiesterase domain-containing protein</fullName>
    </recommendedName>
</protein>
<dbReference type="Gene3D" id="3.30.870.10">
    <property type="entry name" value="Endonuclease Chain A"/>
    <property type="match status" value="1"/>
</dbReference>
<keyword evidence="3" id="KW-1185">Reference proteome</keyword>
<organism evidence="2 3">
    <name type="scientific">Catenulispora pinistramenti</name>
    <dbReference type="NCBI Taxonomy" id="2705254"/>
    <lineage>
        <taxon>Bacteria</taxon>
        <taxon>Bacillati</taxon>
        <taxon>Actinomycetota</taxon>
        <taxon>Actinomycetes</taxon>
        <taxon>Catenulisporales</taxon>
        <taxon>Catenulisporaceae</taxon>
        <taxon>Catenulispora</taxon>
    </lineage>
</organism>
<sequence length="453" mass="50446">MLPEDDDTLLARRYGHERPGLSLIRIEDAAVPVTVVSADVLAQERKSFPLLDEFVLRMVAAGVAEDDNVAAVLGLSEGLVAEAIADQFSSDTLERDLRASGKAVRLTAKGRRSVETLASVMPVRDNYDVLFDRLAWKIRRFNRRELISKHEADEAGMIILPPSKTSRVELADITPFGINELLKSGSAEESRVEVLTVKKIVLDKARRFLPAKLLIFADSTATEVQVGIAIDNELSPDHDRALERLGGVSALGIAVESPAPRPPLDPELEQIREATASGQDAPALSGQQPVDKAAVPTPSIEVRSLDTHEHPPLLHQALIGARRRIFICSPWIMGSIITTDFLAKLERRLQRKVRVDIAHGYEDGSKSDQRAIDKLERLARRYPDLLMVTRLKNTHAKVLIFDDVCVITSFNWLSFKGSPDRTYRMERGNFVRSQDYVDGEYETYLKILEDQAT</sequence>
<evidence type="ECO:0008006" key="4">
    <source>
        <dbReference type="Google" id="ProtNLM"/>
    </source>
</evidence>
<feature type="region of interest" description="Disordered" evidence="1">
    <location>
        <begin position="274"/>
        <end position="295"/>
    </location>
</feature>
<evidence type="ECO:0000313" key="3">
    <source>
        <dbReference type="Proteomes" id="UP000730482"/>
    </source>
</evidence>
<gene>
    <name evidence="2" type="ORF">KGQ19_19275</name>
</gene>
<evidence type="ECO:0000313" key="2">
    <source>
        <dbReference type="EMBL" id="MBS2549011.1"/>
    </source>
</evidence>
<dbReference type="EMBL" id="JAAFYZ010000061">
    <property type="protein sequence ID" value="MBS2549011.1"/>
    <property type="molecule type" value="Genomic_DNA"/>
</dbReference>
<dbReference type="Proteomes" id="UP000730482">
    <property type="component" value="Unassembled WGS sequence"/>
</dbReference>
<dbReference type="SUPFAM" id="SSF56024">
    <property type="entry name" value="Phospholipase D/nuclease"/>
    <property type="match status" value="1"/>
</dbReference>
<name>A0ABS5KSI5_9ACTN</name>
<accession>A0ABS5KSI5</accession>
<comment type="caution">
    <text evidence="2">The sequence shown here is derived from an EMBL/GenBank/DDBJ whole genome shotgun (WGS) entry which is preliminary data.</text>
</comment>
<dbReference type="RefSeq" id="WP_212010587.1">
    <property type="nucleotide sequence ID" value="NZ_JAAFYZ010000061.1"/>
</dbReference>